<proteinExistence type="predicted"/>
<gene>
    <name evidence="1" type="ORF">ACIGW0_31440</name>
</gene>
<sequence length="156" mass="18486">MTTFGAYLASYRQNDRTHLLCVGLCRRRRPRTEFRETPWHGRAAECIRCETFPGPAGRSQRQIEEDAKARWVQEQTEERLRMYRRYVHRLRWARFARPTVTSAEVVSEALAHHRAVEDACRLRWAMAWPFMVRAMECSTTKYTTVTGRVIREVKVP</sequence>
<organism evidence="1 2">
    <name type="scientific">Streptomyces bikiniensis</name>
    <dbReference type="NCBI Taxonomy" id="1896"/>
    <lineage>
        <taxon>Bacteria</taxon>
        <taxon>Bacillati</taxon>
        <taxon>Actinomycetota</taxon>
        <taxon>Actinomycetes</taxon>
        <taxon>Kitasatosporales</taxon>
        <taxon>Streptomycetaceae</taxon>
        <taxon>Streptomyces</taxon>
    </lineage>
</organism>
<dbReference type="EMBL" id="JBITYT010000023">
    <property type="protein sequence ID" value="MFI9123855.1"/>
    <property type="molecule type" value="Genomic_DNA"/>
</dbReference>
<dbReference type="Proteomes" id="UP001614391">
    <property type="component" value="Unassembled WGS sequence"/>
</dbReference>
<comment type="caution">
    <text evidence="1">The sequence shown here is derived from an EMBL/GenBank/DDBJ whole genome shotgun (WGS) entry which is preliminary data.</text>
</comment>
<protein>
    <submittedName>
        <fullName evidence="1">Uncharacterized protein</fullName>
    </submittedName>
</protein>
<evidence type="ECO:0000313" key="1">
    <source>
        <dbReference type="EMBL" id="MFI9123855.1"/>
    </source>
</evidence>
<name>A0ABW8D5D4_STRBI</name>
<evidence type="ECO:0000313" key="2">
    <source>
        <dbReference type="Proteomes" id="UP001614391"/>
    </source>
</evidence>
<accession>A0ABW8D5D4</accession>
<reference evidence="1 2" key="1">
    <citation type="submission" date="2024-10" db="EMBL/GenBank/DDBJ databases">
        <title>The Natural Products Discovery Center: Release of the First 8490 Sequenced Strains for Exploring Actinobacteria Biosynthetic Diversity.</title>
        <authorList>
            <person name="Kalkreuter E."/>
            <person name="Kautsar S.A."/>
            <person name="Yang D."/>
            <person name="Bader C.D."/>
            <person name="Teijaro C.N."/>
            <person name="Fluegel L."/>
            <person name="Davis C.M."/>
            <person name="Simpson J.R."/>
            <person name="Lauterbach L."/>
            <person name="Steele A.D."/>
            <person name="Gui C."/>
            <person name="Meng S."/>
            <person name="Li G."/>
            <person name="Viehrig K."/>
            <person name="Ye F."/>
            <person name="Su P."/>
            <person name="Kiefer A.F."/>
            <person name="Nichols A."/>
            <person name="Cepeda A.J."/>
            <person name="Yan W."/>
            <person name="Fan B."/>
            <person name="Jiang Y."/>
            <person name="Adhikari A."/>
            <person name="Zheng C.-J."/>
            <person name="Schuster L."/>
            <person name="Cowan T.M."/>
            <person name="Smanski M.J."/>
            <person name="Chevrette M.G."/>
            <person name="De Carvalho L.P.S."/>
            <person name="Shen B."/>
        </authorList>
    </citation>
    <scope>NUCLEOTIDE SEQUENCE [LARGE SCALE GENOMIC DNA]</scope>
    <source>
        <strain evidence="1 2">NPDC053346</strain>
    </source>
</reference>
<keyword evidence="2" id="KW-1185">Reference proteome</keyword>
<dbReference type="RefSeq" id="WP_399621650.1">
    <property type="nucleotide sequence ID" value="NZ_JBITYT010000023.1"/>
</dbReference>